<evidence type="ECO:0000313" key="4">
    <source>
        <dbReference type="RefSeq" id="XP_015591741.1"/>
    </source>
</evidence>
<dbReference type="SUPFAM" id="SSF89796">
    <property type="entry name" value="CoA-transferase family III (CaiB/BaiF)"/>
    <property type="match status" value="1"/>
</dbReference>
<proteinExistence type="inferred from homology"/>
<dbReference type="PANTHER" id="PTHR48207:SF3">
    <property type="entry name" value="SUCCINATE--HYDROXYMETHYLGLUTARATE COA-TRANSFERASE"/>
    <property type="match status" value="1"/>
</dbReference>
<organism evidence="3 4">
    <name type="scientific">Cephus cinctus</name>
    <name type="common">Wheat stem sawfly</name>
    <dbReference type="NCBI Taxonomy" id="211228"/>
    <lineage>
        <taxon>Eukaryota</taxon>
        <taxon>Metazoa</taxon>
        <taxon>Ecdysozoa</taxon>
        <taxon>Arthropoda</taxon>
        <taxon>Hexapoda</taxon>
        <taxon>Insecta</taxon>
        <taxon>Pterygota</taxon>
        <taxon>Neoptera</taxon>
        <taxon>Endopterygota</taxon>
        <taxon>Hymenoptera</taxon>
        <taxon>Cephoidea</taxon>
        <taxon>Cephidae</taxon>
        <taxon>Cephus</taxon>
    </lineage>
</organism>
<comment type="similarity">
    <text evidence="1">Belongs to the CoA-transferase III family.</text>
</comment>
<dbReference type="InterPro" id="IPR003673">
    <property type="entry name" value="CoA-Trfase_fam_III"/>
</dbReference>
<dbReference type="InterPro" id="IPR044855">
    <property type="entry name" value="CoA-Trfase_III_dom3_sf"/>
</dbReference>
<protein>
    <submittedName>
        <fullName evidence="4">Succinate--hydroxymethylglutarate CoA-transferase</fullName>
    </submittedName>
</protein>
<gene>
    <name evidence="4" type="primary">LOC107266104</name>
</gene>
<dbReference type="GeneID" id="107266104"/>
<dbReference type="FunFam" id="3.40.50.10540:FF:000005">
    <property type="entry name" value="succinate--hydroxymethylglutarate CoA-transferase isoform X1"/>
    <property type="match status" value="1"/>
</dbReference>
<dbReference type="GO" id="GO:0005739">
    <property type="term" value="C:mitochondrion"/>
    <property type="evidence" value="ECO:0007669"/>
    <property type="project" value="TreeGrafter"/>
</dbReference>
<dbReference type="PANTHER" id="PTHR48207">
    <property type="entry name" value="SUCCINATE--HYDROXYMETHYLGLUTARATE COA-TRANSFERASE"/>
    <property type="match status" value="1"/>
</dbReference>
<dbReference type="AlphaFoldDB" id="A0AAJ7BRD7"/>
<sequence length="432" mass="48328">MYKRYITYRRPSVSKKRYQIDFLKLFERYCSDIPESKSPLSGIRVLDLTRIIAGPYCTMILGDLGAEILKIERPNIGDESRKWGPPFFEGTKESTYFMCVNRNKKSICVDLKKGKEIIYELAKKSDVLVENYVPGKLAEMGLGYKDISKVAPHLIYCSLTGFGSEGPYASRPGYDVIAASMGGLMHITGPKDGDPCKVGVAMTDLATGLYAHGAIIAALLQRLKTQKGQWIECNLMSTQVASLINIGSNYLNAGKEATRWGSAHESIVPYEAFQTKDGYLTVGTGSDVQFLALLKKLGLSELETNEKFKNNTERVKNREELLTILRREFLKKSNKEWLTILEGSPFPYGQVNTIGQVFDDPHIKHIELIKEMDHPVVGKVKVVGPAVTYSYAENRVRLPPPMLGQHTTEVLKTLLNYSEETLKALQADKVVQ</sequence>
<dbReference type="Pfam" id="PF02515">
    <property type="entry name" value="CoA_transf_3"/>
    <property type="match status" value="1"/>
</dbReference>
<reference evidence="4" key="1">
    <citation type="submission" date="2025-08" db="UniProtKB">
        <authorList>
            <consortium name="RefSeq"/>
        </authorList>
    </citation>
    <scope>IDENTIFICATION</scope>
</reference>
<keyword evidence="2" id="KW-0808">Transferase</keyword>
<dbReference type="RefSeq" id="XP_015591741.1">
    <property type="nucleotide sequence ID" value="XM_015736255.2"/>
</dbReference>
<evidence type="ECO:0000256" key="2">
    <source>
        <dbReference type="ARBA" id="ARBA00022679"/>
    </source>
</evidence>
<dbReference type="Gene3D" id="3.30.1540.10">
    <property type="entry name" value="formyl-coa transferase, domain 3"/>
    <property type="match status" value="1"/>
</dbReference>
<name>A0AAJ7BRD7_CEPCN</name>
<evidence type="ECO:0000256" key="1">
    <source>
        <dbReference type="ARBA" id="ARBA00008383"/>
    </source>
</evidence>
<accession>A0AAJ7BRD7</accession>
<dbReference type="Gene3D" id="3.40.50.10540">
    <property type="entry name" value="Crotonobetainyl-coa:carnitine coa-transferase, domain 1"/>
    <property type="match status" value="1"/>
</dbReference>
<dbReference type="InterPro" id="IPR050483">
    <property type="entry name" value="CoA-transferase_III_domain"/>
</dbReference>
<dbReference type="Proteomes" id="UP000694920">
    <property type="component" value="Unplaced"/>
</dbReference>
<keyword evidence="3" id="KW-1185">Reference proteome</keyword>
<dbReference type="InterPro" id="IPR023606">
    <property type="entry name" value="CoA-Trfase_III_dom_1_sf"/>
</dbReference>
<dbReference type="GO" id="GO:0047369">
    <property type="term" value="F:succinate-hydroxymethylglutarate CoA-transferase activity"/>
    <property type="evidence" value="ECO:0007669"/>
    <property type="project" value="TreeGrafter"/>
</dbReference>
<evidence type="ECO:0000313" key="3">
    <source>
        <dbReference type="Proteomes" id="UP000694920"/>
    </source>
</evidence>
<dbReference type="KEGG" id="ccin:107266104"/>